<evidence type="ECO:0000256" key="1">
    <source>
        <dbReference type="ARBA" id="ARBA00022475"/>
    </source>
</evidence>
<evidence type="ECO:0000313" key="7">
    <source>
        <dbReference type="EMBL" id="GID77508.1"/>
    </source>
</evidence>
<evidence type="ECO:0000256" key="4">
    <source>
        <dbReference type="ARBA" id="ARBA00023139"/>
    </source>
</evidence>
<evidence type="ECO:0000256" key="3">
    <source>
        <dbReference type="ARBA" id="ARBA00023136"/>
    </source>
</evidence>
<comment type="caution">
    <text evidence="7">The sequence shown here is derived from an EMBL/GenBank/DDBJ whole genome shotgun (WGS) entry which is preliminary data.</text>
</comment>
<protein>
    <submittedName>
        <fullName evidence="7">Solute-binding protein</fullName>
    </submittedName>
</protein>
<keyword evidence="2 6" id="KW-0732">Signal</keyword>
<name>A0ABQ3YC09_9ACTN</name>
<feature type="chain" id="PRO_5047282246" evidence="6">
    <location>
        <begin position="21"/>
        <end position="420"/>
    </location>
</feature>
<accession>A0ABQ3YC09</accession>
<evidence type="ECO:0000256" key="5">
    <source>
        <dbReference type="ARBA" id="ARBA00023288"/>
    </source>
</evidence>
<dbReference type="PROSITE" id="PS51257">
    <property type="entry name" value="PROKAR_LIPOPROTEIN"/>
    <property type="match status" value="1"/>
</dbReference>
<dbReference type="SUPFAM" id="SSF53850">
    <property type="entry name" value="Periplasmic binding protein-like II"/>
    <property type="match status" value="1"/>
</dbReference>
<keyword evidence="8" id="KW-1185">Reference proteome</keyword>
<dbReference type="RefSeq" id="WP_203771555.1">
    <property type="nucleotide sequence ID" value="NZ_BAAABO010000002.1"/>
</dbReference>
<gene>
    <name evidence="7" type="ORF">Ade02nite_61490</name>
</gene>
<evidence type="ECO:0000256" key="2">
    <source>
        <dbReference type="ARBA" id="ARBA00022729"/>
    </source>
</evidence>
<keyword evidence="5" id="KW-0449">Lipoprotein</keyword>
<dbReference type="Proteomes" id="UP000609879">
    <property type="component" value="Unassembled WGS sequence"/>
</dbReference>
<reference evidence="7 8" key="1">
    <citation type="submission" date="2021-01" db="EMBL/GenBank/DDBJ databases">
        <title>Whole genome shotgun sequence of Actinoplanes deccanensis NBRC 13994.</title>
        <authorList>
            <person name="Komaki H."/>
            <person name="Tamura T."/>
        </authorList>
    </citation>
    <scope>NUCLEOTIDE SEQUENCE [LARGE SCALE GENOMIC DNA]</scope>
    <source>
        <strain evidence="7 8">NBRC 13994</strain>
    </source>
</reference>
<organism evidence="7 8">
    <name type="scientific">Paractinoplanes deccanensis</name>
    <dbReference type="NCBI Taxonomy" id="113561"/>
    <lineage>
        <taxon>Bacteria</taxon>
        <taxon>Bacillati</taxon>
        <taxon>Actinomycetota</taxon>
        <taxon>Actinomycetes</taxon>
        <taxon>Micromonosporales</taxon>
        <taxon>Micromonosporaceae</taxon>
        <taxon>Paractinoplanes</taxon>
    </lineage>
</organism>
<sequence length="420" mass="45036">MRFTKAAVATVAALSLGLTAACGGGGDDSATSDEITGSITLQTWALTPKFTDYLNEVIAGFQAKYPGTSVKLLDQPGDGYSEKVLAQASSNTLPDVVNLPPDFALPLARQDLLVDVSKDNDLTKTYVQGAVDAYKFKGLDGVYGYPWYLNTDLNYWNTKQFKECGLDPAKPPATTQELFTQAATMKAKCADDYLMSRKPDVSDFVRAGVPIVSDDGKSFVFNTDQAAALVDQYRDAYAKGYLPPSVLNSDYQGNSKLFTQGKVAWTTGGATGLADFEKDNPSLKGQIAVSKALDTPPLYVQGVSVSAKSKHPATARAFAEWITNADNQNKFGHIVNVFPSTVASASDSYFGKDDGTPAGKARSLAFGELKDAKNLIPYEVNSDMQTLLDQQIALAVKGDVTSKKALDDAVAKMNQMLARQ</sequence>
<keyword evidence="4" id="KW-0564">Palmitate</keyword>
<dbReference type="EMBL" id="BOMI01000121">
    <property type="protein sequence ID" value="GID77508.1"/>
    <property type="molecule type" value="Genomic_DNA"/>
</dbReference>
<evidence type="ECO:0000256" key="6">
    <source>
        <dbReference type="SAM" id="SignalP"/>
    </source>
</evidence>
<dbReference type="Gene3D" id="3.40.190.10">
    <property type="entry name" value="Periplasmic binding protein-like II"/>
    <property type="match status" value="1"/>
</dbReference>
<evidence type="ECO:0000313" key="8">
    <source>
        <dbReference type="Proteomes" id="UP000609879"/>
    </source>
</evidence>
<feature type="signal peptide" evidence="6">
    <location>
        <begin position="1"/>
        <end position="20"/>
    </location>
</feature>
<dbReference type="InterPro" id="IPR006059">
    <property type="entry name" value="SBP"/>
</dbReference>
<dbReference type="InterPro" id="IPR050490">
    <property type="entry name" value="Bact_solute-bd_prot1"/>
</dbReference>
<dbReference type="PANTHER" id="PTHR43649">
    <property type="entry name" value="ARABINOSE-BINDING PROTEIN-RELATED"/>
    <property type="match status" value="1"/>
</dbReference>
<dbReference type="Pfam" id="PF01547">
    <property type="entry name" value="SBP_bac_1"/>
    <property type="match status" value="1"/>
</dbReference>
<proteinExistence type="predicted"/>
<keyword evidence="1" id="KW-1003">Cell membrane</keyword>
<keyword evidence="3" id="KW-0472">Membrane</keyword>
<dbReference type="PANTHER" id="PTHR43649:SF33">
    <property type="entry name" value="POLYGALACTURONAN_RHAMNOGALACTURONAN-BINDING PROTEIN YTCQ"/>
    <property type="match status" value="1"/>
</dbReference>